<evidence type="ECO:0000256" key="2">
    <source>
        <dbReference type="ARBA" id="ARBA00022475"/>
    </source>
</evidence>
<accession>A0A366E8Z7</accession>
<evidence type="ECO:0000256" key="4">
    <source>
        <dbReference type="ARBA" id="ARBA00022989"/>
    </source>
</evidence>
<dbReference type="Proteomes" id="UP000252254">
    <property type="component" value="Unassembled WGS sequence"/>
</dbReference>
<evidence type="ECO:0000313" key="9">
    <source>
        <dbReference type="Proteomes" id="UP000252254"/>
    </source>
</evidence>
<comment type="caution">
    <text evidence="8">The sequence shown here is derived from an EMBL/GenBank/DDBJ whole genome shotgun (WGS) entry which is preliminary data.</text>
</comment>
<comment type="similarity">
    <text evidence="6">Belongs to the TVP38/TMEM64 family.</text>
</comment>
<evidence type="ECO:0000259" key="7">
    <source>
        <dbReference type="Pfam" id="PF09335"/>
    </source>
</evidence>
<dbReference type="InterPro" id="IPR015414">
    <property type="entry name" value="TMEM64"/>
</dbReference>
<dbReference type="AlphaFoldDB" id="A0A366E8Z7"/>
<sequence>MYLLASNLINLEQIQQLIQANQYDIVLEELLKTYEAFGPLPGILLPFIEAFLPFLPLVVFVLTNAAAYGLWEGFLLSWAGSSLGAIAVFFIIRKLGKTRLVRWVRRNKQVQRVTDWLERHGFGPLFLLLCFPFSPSAIINTVAGLSKINIYQFALAVLLGKAVMIFSIAYVGSSIASFAQNPIKTIIVGISISLFWVIGKVIEKWLHRRAKLREQENDNPSN</sequence>
<feature type="transmembrane region" description="Helical" evidence="6">
    <location>
        <begin position="43"/>
        <end position="62"/>
    </location>
</feature>
<comment type="subcellular location">
    <subcellularLocation>
        <location evidence="1 6">Cell membrane</location>
        <topology evidence="1 6">Multi-pass membrane protein</topology>
    </subcellularLocation>
</comment>
<evidence type="ECO:0000256" key="3">
    <source>
        <dbReference type="ARBA" id="ARBA00022692"/>
    </source>
</evidence>
<dbReference type="PANTHER" id="PTHR12677">
    <property type="entry name" value="GOLGI APPARATUS MEMBRANE PROTEIN TVP38-RELATED"/>
    <property type="match status" value="1"/>
</dbReference>
<dbReference type="EMBL" id="QNRI01000005">
    <property type="protein sequence ID" value="RBO98229.1"/>
    <property type="molecule type" value="Genomic_DNA"/>
</dbReference>
<evidence type="ECO:0000256" key="1">
    <source>
        <dbReference type="ARBA" id="ARBA00004651"/>
    </source>
</evidence>
<keyword evidence="2 6" id="KW-1003">Cell membrane</keyword>
<feature type="transmembrane region" description="Helical" evidence="6">
    <location>
        <begin position="122"/>
        <end position="143"/>
    </location>
</feature>
<name>A0A366E8Z7_9BACI</name>
<evidence type="ECO:0000313" key="8">
    <source>
        <dbReference type="EMBL" id="RBO98229.1"/>
    </source>
</evidence>
<evidence type="ECO:0000256" key="5">
    <source>
        <dbReference type="ARBA" id="ARBA00023136"/>
    </source>
</evidence>
<feature type="domain" description="VTT" evidence="7">
    <location>
        <begin position="56"/>
        <end position="173"/>
    </location>
</feature>
<keyword evidence="3 6" id="KW-0812">Transmembrane</keyword>
<dbReference type="OrthoDB" id="1651121at2"/>
<proteinExistence type="inferred from homology"/>
<feature type="transmembrane region" description="Helical" evidence="6">
    <location>
        <begin position="183"/>
        <end position="202"/>
    </location>
</feature>
<organism evidence="8 9">
    <name type="scientific">Paraliobacillus ryukyuensis</name>
    <dbReference type="NCBI Taxonomy" id="200904"/>
    <lineage>
        <taxon>Bacteria</taxon>
        <taxon>Bacillati</taxon>
        <taxon>Bacillota</taxon>
        <taxon>Bacilli</taxon>
        <taxon>Bacillales</taxon>
        <taxon>Bacillaceae</taxon>
        <taxon>Paraliobacillus</taxon>
    </lineage>
</organism>
<evidence type="ECO:0000256" key="6">
    <source>
        <dbReference type="RuleBase" id="RU366058"/>
    </source>
</evidence>
<dbReference type="STRING" id="200904.GCA_900168775_01217"/>
<dbReference type="PANTHER" id="PTHR12677:SF55">
    <property type="entry name" value="UNDECAPRENYL PHOSPHATE TRANSPORTER SAOUHSC_00901-RELATED"/>
    <property type="match status" value="1"/>
</dbReference>
<dbReference type="InterPro" id="IPR032816">
    <property type="entry name" value="VTT_dom"/>
</dbReference>
<keyword evidence="5 6" id="KW-0472">Membrane</keyword>
<keyword evidence="4 6" id="KW-1133">Transmembrane helix</keyword>
<keyword evidence="9" id="KW-1185">Reference proteome</keyword>
<feature type="transmembrane region" description="Helical" evidence="6">
    <location>
        <begin position="74"/>
        <end position="92"/>
    </location>
</feature>
<protein>
    <recommendedName>
        <fullName evidence="6">TVP38/TMEM64 family membrane protein</fullName>
    </recommendedName>
</protein>
<reference evidence="8 9" key="1">
    <citation type="submission" date="2018-06" db="EMBL/GenBank/DDBJ databases">
        <title>Genomic Encyclopedia of Type Strains, Phase IV (KMG-IV): sequencing the most valuable type-strain genomes for metagenomic binning, comparative biology and taxonomic classification.</title>
        <authorList>
            <person name="Goeker M."/>
        </authorList>
    </citation>
    <scope>NUCLEOTIDE SEQUENCE [LARGE SCALE GENOMIC DNA]</scope>
    <source>
        <strain evidence="8 9">DSM 15140</strain>
    </source>
</reference>
<feature type="transmembrane region" description="Helical" evidence="6">
    <location>
        <begin position="150"/>
        <end position="171"/>
    </location>
</feature>
<dbReference type="GO" id="GO:0005886">
    <property type="term" value="C:plasma membrane"/>
    <property type="evidence" value="ECO:0007669"/>
    <property type="project" value="UniProtKB-SubCell"/>
</dbReference>
<dbReference type="Pfam" id="PF09335">
    <property type="entry name" value="VTT_dom"/>
    <property type="match status" value="1"/>
</dbReference>
<dbReference type="RefSeq" id="WP_113868630.1">
    <property type="nucleotide sequence ID" value="NZ_BAABQN010000005.1"/>
</dbReference>
<gene>
    <name evidence="8" type="ORF">DES48_10579</name>
</gene>